<dbReference type="Pfam" id="PF10067">
    <property type="entry name" value="DUF2306"/>
    <property type="match status" value="1"/>
</dbReference>
<feature type="transmembrane region" description="Helical" evidence="1">
    <location>
        <begin position="83"/>
        <end position="102"/>
    </location>
</feature>
<dbReference type="Proteomes" id="UP001519344">
    <property type="component" value="Unassembled WGS sequence"/>
</dbReference>
<feature type="transmembrane region" description="Helical" evidence="1">
    <location>
        <begin position="43"/>
        <end position="63"/>
    </location>
</feature>
<evidence type="ECO:0000256" key="1">
    <source>
        <dbReference type="SAM" id="Phobius"/>
    </source>
</evidence>
<dbReference type="RefSeq" id="WP_167054719.1">
    <property type="nucleotide sequence ID" value="NZ_JAAOZR010000007.1"/>
</dbReference>
<proteinExistence type="predicted"/>
<organism evidence="2 3">
    <name type="scientific">Paenibacillus aceris</name>
    <dbReference type="NCBI Taxonomy" id="869555"/>
    <lineage>
        <taxon>Bacteria</taxon>
        <taxon>Bacillati</taxon>
        <taxon>Bacillota</taxon>
        <taxon>Bacilli</taxon>
        <taxon>Bacillales</taxon>
        <taxon>Paenibacillaceae</taxon>
        <taxon>Paenibacillus</taxon>
    </lineage>
</organism>
<reference evidence="2 3" key="1">
    <citation type="submission" date="2021-03" db="EMBL/GenBank/DDBJ databases">
        <title>Genomic Encyclopedia of Type Strains, Phase IV (KMG-IV): sequencing the most valuable type-strain genomes for metagenomic binning, comparative biology and taxonomic classification.</title>
        <authorList>
            <person name="Goeker M."/>
        </authorList>
    </citation>
    <scope>NUCLEOTIDE SEQUENCE [LARGE SCALE GENOMIC DNA]</scope>
    <source>
        <strain evidence="2 3">DSM 24950</strain>
    </source>
</reference>
<dbReference type="EMBL" id="JAGGKV010000007">
    <property type="protein sequence ID" value="MBP1963947.1"/>
    <property type="molecule type" value="Genomic_DNA"/>
</dbReference>
<feature type="transmembrane region" description="Helical" evidence="1">
    <location>
        <begin position="108"/>
        <end position="126"/>
    </location>
</feature>
<evidence type="ECO:0000313" key="3">
    <source>
        <dbReference type="Proteomes" id="UP001519344"/>
    </source>
</evidence>
<feature type="transmembrane region" description="Helical" evidence="1">
    <location>
        <begin position="146"/>
        <end position="168"/>
    </location>
</feature>
<accession>A0ABS4HZ57</accession>
<evidence type="ECO:0000313" key="2">
    <source>
        <dbReference type="EMBL" id="MBP1963947.1"/>
    </source>
</evidence>
<comment type="caution">
    <text evidence="2">The sequence shown here is derived from an EMBL/GenBank/DDBJ whole genome shotgun (WGS) entry which is preliminary data.</text>
</comment>
<dbReference type="InterPro" id="IPR018750">
    <property type="entry name" value="DUF2306_membrane"/>
</dbReference>
<keyword evidence="1" id="KW-1133">Transmembrane helix</keyword>
<keyword evidence="1" id="KW-0472">Membrane</keyword>
<name>A0ABS4HZ57_9BACL</name>
<keyword evidence="1" id="KW-0812">Transmembrane</keyword>
<sequence length="213" mass="24208">MSKKLAIFVICIILGVAIAAVFPYVTLNPANSRVELNENFPFFYTVLVLHIGTALLALVSGLFQFSDRFRTRFPARHRVLGRIYVVSVMVSGCLGLVITVYIDNFTKAMAFLTLSLLWLFTSWKGFRYAVSKQFSEHRIWMIRSYAITLVATSARLIVPLCILLYAAMRGFHLPEGGTRQMIADILEVNIWIGLLINFCLVEWVLLKPRKAQK</sequence>
<gene>
    <name evidence="2" type="ORF">J2Z65_003168</name>
</gene>
<feature type="transmembrane region" description="Helical" evidence="1">
    <location>
        <begin position="188"/>
        <end position="206"/>
    </location>
</feature>
<keyword evidence="3" id="KW-1185">Reference proteome</keyword>
<protein>
    <submittedName>
        <fullName evidence="2">Membrane protein</fullName>
    </submittedName>
</protein>